<geneLocation type="mitochondrion" evidence="2"/>
<keyword evidence="1" id="KW-0812">Transmembrane</keyword>
<feature type="transmembrane region" description="Helical" evidence="1">
    <location>
        <begin position="91"/>
        <end position="108"/>
    </location>
</feature>
<proteinExistence type="predicted"/>
<protein>
    <submittedName>
        <fullName evidence="2">Uncharacterized protein</fullName>
    </submittedName>
</protein>
<evidence type="ECO:0000313" key="2">
    <source>
        <dbReference type="EMBL" id="AML60603.1"/>
    </source>
</evidence>
<feature type="transmembrane region" description="Helical" evidence="1">
    <location>
        <begin position="7"/>
        <end position="27"/>
    </location>
</feature>
<name>A0A140F2G9_9EUKA</name>
<reference evidence="2" key="1">
    <citation type="submission" date="2015-11" db="EMBL/GenBank/DDBJ databases">
        <authorList>
            <person name="Zhang Y."/>
            <person name="Guo Z."/>
        </authorList>
    </citation>
    <scope>NUCLEOTIDE SEQUENCE</scope>
</reference>
<keyword evidence="1" id="KW-1133">Transmembrane helix</keyword>
<accession>A0A140F2G9</accession>
<feature type="transmembrane region" description="Helical" evidence="1">
    <location>
        <begin position="938"/>
        <end position="958"/>
    </location>
</feature>
<sequence length="1176" mass="140783">MYDTMNLYPIYLTLYLLFLLIFNYYFIQKYCLIFPGKLKEDTDIFEYQTISGFSNSWSLSLEIENLDRYNNLETIKSLCGTHYSNLTLRPTLLFLFLFILIFTSPFILKRLKYLYKAETRGIHNSQGDENTKMVEYKYSNSFEKNQVYFVSLVETYNSKRNRQKNFLVFKSFLVIFFTFTIPFLLLIYLVWSYDLHFSIMRVYKNDYIHFFDWYLYTESLSNNLYISSVSSWYEKETQDVTIDLIVNSSQKNSLIRADYLIYRNLFDSLYLFFQIIFICIFYYLLYTLFVRYGVGKALTMIFIVYSFLLYLTAYPLKTQLILQDLLMPSFDFTNTIHDFHLVDCIFLHNSQEISKRYFFNIFQKKIEILHLTEIYYFLIQMNVQDLRNVNLDLIQTIHNHPPLQNIHPCILYLEDIMNKIINYQIDYQFILNLNKQVGSNIYDLFNSLIYSNLFSRLLRLSEPQYLELIRMQEYYLNHEYTLDKVIPFHEGLTGFTYFSNHSSYLQNILFTLFNCNISSLFYDLMPSKMSFSVPNILLVDIDKIAVYFFLLFFIVLLTYWFLSTPYIYLFTIPGISKNFFGAFPMVNPKESKTTNTFIQKLTQRPFLYNHKNDKRVDFLFYNWVMPSTLYFMPFLWFYTQDRREFTSRPITVDNHIENESQSLIGSFVPNTDEVGDRIGFFDQISKLAEGHSADQLEFANMIYKEIEKCLDKDFLVRIKNINLFYYEYLTNLIDNSSLFIKIKSVLFTNETGFVFICFLNLLFIIYDSIQITHKIVQVRILFALRIKKIKEILSRIPDSLLDKIEYNHSYSDTKNEYKNKITHKNYYQGKYESKCTQSIKPKLFILSQINKIHKYSEKSLIHPTSSIGMPLYRANMGKRQTTKSTFILNNYHCKILNKNEPYLSISFWGMQDNVVHTAFKEYISYVRNSYYQLVRIRLIYILMSIFILKFIYLVYPFLQNTFADISSDSFLNLIFSLGNLFEEYFEDIEAYINDYLNHYNSNDGLSCIPFFSDFIQMAFYTNFDYVAFLHFFQEICMHDYHLGISIDPLISFAECNSNECFSKILVDLAIHFMDTSFPTNNQNLYNPNIDPLYGEYIKENPFQWLLPETKNYRIKIRNQIIFLILSMDISDEEKKNFKSILDISGLLVVFLIYMRIFYGIYKEFQFSAFMTQRIPI</sequence>
<feature type="transmembrane region" description="Helical" evidence="1">
    <location>
        <begin position="297"/>
        <end position="316"/>
    </location>
</feature>
<organism evidence="2">
    <name type="scientific">Moramonas marocensis</name>
    <dbReference type="NCBI Taxonomy" id="1805496"/>
    <lineage>
        <taxon>Eukaryota</taxon>
        <taxon>Discoba</taxon>
        <taxon>Jakobida</taxon>
        <taxon>Histionina</taxon>
        <taxon>Moramonas</taxon>
    </lineage>
</organism>
<feature type="transmembrane region" description="Helical" evidence="1">
    <location>
        <begin position="167"/>
        <end position="191"/>
    </location>
</feature>
<feature type="transmembrane region" description="Helical" evidence="1">
    <location>
        <begin position="618"/>
        <end position="638"/>
    </location>
</feature>
<keyword evidence="2" id="KW-0496">Mitochondrion</keyword>
<gene>
    <name evidence="2" type="ORF">Mmmito_0013</name>
</gene>
<dbReference type="AlphaFoldDB" id="A0A140F2G9"/>
<dbReference type="EMBL" id="KU057169">
    <property type="protein sequence ID" value="AML60603.1"/>
    <property type="molecule type" value="Genomic_DNA"/>
</dbReference>
<feature type="transmembrane region" description="Helical" evidence="1">
    <location>
        <begin position="544"/>
        <end position="562"/>
    </location>
</feature>
<reference evidence="2" key="2">
    <citation type="journal article" date="2016" name="Open Biol.">
        <title>Moramonas marocensis gen. nov., sp. nov.: a jakobid flagellate isolated from desert soil with a bacteria-like, but bloated mitochondrial genome.</title>
        <authorList>
            <person name="Strassert J.F."/>
            <person name="Tikhonenkov D.V."/>
            <person name="Pombert J.F."/>
            <person name="Kolisko M."/>
            <person name="Tai V."/>
            <person name="Mylnikov A.P."/>
            <person name="Keeling P.J."/>
        </authorList>
    </citation>
    <scope>NUCLEOTIDE SEQUENCE</scope>
</reference>
<feature type="transmembrane region" description="Helical" evidence="1">
    <location>
        <begin position="745"/>
        <end position="766"/>
    </location>
</feature>
<keyword evidence="1" id="KW-0472">Membrane</keyword>
<evidence type="ECO:0000256" key="1">
    <source>
        <dbReference type="SAM" id="Phobius"/>
    </source>
</evidence>
<feature type="transmembrane region" description="Helical" evidence="1">
    <location>
        <begin position="269"/>
        <end position="290"/>
    </location>
</feature>
<feature type="transmembrane region" description="Helical" evidence="1">
    <location>
        <begin position="1140"/>
        <end position="1161"/>
    </location>
</feature>